<evidence type="ECO:0000256" key="13">
    <source>
        <dbReference type="SAM" id="MobiDB-lite"/>
    </source>
</evidence>
<dbReference type="OMA" id="WIRYISC"/>
<comment type="caution">
    <text evidence="17">The sequence shown here is derived from an EMBL/GenBank/DDBJ whole genome shotgun (WGS) entry which is preliminary data.</text>
</comment>
<dbReference type="InterPro" id="IPR014710">
    <property type="entry name" value="RmlC-like_jellyroll"/>
</dbReference>
<reference evidence="17 18" key="1">
    <citation type="journal article" date="2021" name="Nat. Plants">
        <title>The Taxus genome provides insights into paclitaxel biosynthesis.</title>
        <authorList>
            <person name="Xiong X."/>
            <person name="Gou J."/>
            <person name="Liao Q."/>
            <person name="Li Y."/>
            <person name="Zhou Q."/>
            <person name="Bi G."/>
            <person name="Li C."/>
            <person name="Du R."/>
            <person name="Wang X."/>
            <person name="Sun T."/>
            <person name="Guo L."/>
            <person name="Liang H."/>
            <person name="Lu P."/>
            <person name="Wu Y."/>
            <person name="Zhang Z."/>
            <person name="Ro D.K."/>
            <person name="Shang Y."/>
            <person name="Huang S."/>
            <person name="Yan J."/>
        </authorList>
    </citation>
    <scope>NUCLEOTIDE SEQUENCE [LARGE SCALE GENOMIC DNA]</scope>
    <source>
        <strain evidence="17">Ta-2019</strain>
    </source>
</reference>
<dbReference type="Pfam" id="PF00520">
    <property type="entry name" value="Ion_trans"/>
    <property type="match status" value="1"/>
</dbReference>
<keyword evidence="6" id="KW-0631">Potassium channel</keyword>
<keyword evidence="5 14" id="KW-0812">Transmembrane</keyword>
<evidence type="ECO:0000256" key="5">
    <source>
        <dbReference type="ARBA" id="ARBA00022692"/>
    </source>
</evidence>
<keyword evidence="4" id="KW-0633">Potassium transport</keyword>
<dbReference type="InterPro" id="IPR018490">
    <property type="entry name" value="cNMP-bd_dom_sf"/>
</dbReference>
<feature type="region of interest" description="Disordered" evidence="13">
    <location>
        <begin position="682"/>
        <end position="701"/>
    </location>
</feature>
<dbReference type="Pfam" id="PF11834">
    <property type="entry name" value="KHA"/>
    <property type="match status" value="1"/>
</dbReference>
<dbReference type="PRINTS" id="PR01463">
    <property type="entry name" value="EAGCHANLFMLY"/>
</dbReference>
<dbReference type="PROSITE" id="PS50042">
    <property type="entry name" value="CNMP_BINDING_3"/>
    <property type="match status" value="1"/>
</dbReference>
<evidence type="ECO:0000256" key="7">
    <source>
        <dbReference type="ARBA" id="ARBA00022882"/>
    </source>
</evidence>
<dbReference type="GO" id="GO:0005249">
    <property type="term" value="F:voltage-gated potassium channel activity"/>
    <property type="evidence" value="ECO:0007669"/>
    <property type="project" value="InterPro"/>
</dbReference>
<keyword evidence="18" id="KW-1185">Reference proteome</keyword>
<dbReference type="SMART" id="SM00100">
    <property type="entry name" value="cNMP"/>
    <property type="match status" value="1"/>
</dbReference>
<dbReference type="AlphaFoldDB" id="A0AA38BNK5"/>
<dbReference type="CDD" id="cd00038">
    <property type="entry name" value="CAP_ED"/>
    <property type="match status" value="1"/>
</dbReference>
<dbReference type="FunFam" id="1.10.287.70:FF:000123">
    <property type="entry name" value="Potassium channel KAT3"/>
    <property type="match status" value="1"/>
</dbReference>
<dbReference type="InterPro" id="IPR000595">
    <property type="entry name" value="cNMP-bd_dom"/>
</dbReference>
<keyword evidence="3" id="KW-0813">Transport</keyword>
<feature type="transmembrane region" description="Helical" evidence="14">
    <location>
        <begin position="193"/>
        <end position="218"/>
    </location>
</feature>
<keyword evidence="12" id="KW-0407">Ion channel</keyword>
<dbReference type="Gene3D" id="1.10.287.70">
    <property type="match status" value="1"/>
</dbReference>
<gene>
    <name evidence="17" type="ORF">KI387_032237</name>
</gene>
<dbReference type="Gene3D" id="1.10.287.630">
    <property type="entry name" value="Helix hairpin bin"/>
    <property type="match status" value="1"/>
</dbReference>
<dbReference type="Pfam" id="PF00027">
    <property type="entry name" value="cNMP_binding"/>
    <property type="match status" value="1"/>
</dbReference>
<evidence type="ECO:0000313" key="17">
    <source>
        <dbReference type="EMBL" id="KAH9288120.1"/>
    </source>
</evidence>
<feature type="transmembrane region" description="Helical" evidence="14">
    <location>
        <begin position="242"/>
        <end position="262"/>
    </location>
</feature>
<evidence type="ECO:0000256" key="8">
    <source>
        <dbReference type="ARBA" id="ARBA00022958"/>
    </source>
</evidence>
<evidence type="ECO:0000256" key="10">
    <source>
        <dbReference type="ARBA" id="ARBA00023065"/>
    </source>
</evidence>
<name>A0AA38BNK5_TAXCH</name>
<evidence type="ECO:0000259" key="16">
    <source>
        <dbReference type="PROSITE" id="PS51490"/>
    </source>
</evidence>
<dbReference type="Proteomes" id="UP000824469">
    <property type="component" value="Unassembled WGS sequence"/>
</dbReference>
<feature type="domain" description="KHA" evidence="16">
    <location>
        <begin position="549"/>
        <end position="632"/>
    </location>
</feature>
<sequence length="701" mass="81088">MVYIDMNSSENMVSEKNCINFNSCKTMSSGDDGSDEEKRFECFSKPNILPPLGSRWNSDGQTRKHIISPHAWVCPFELGFIDTPEGGLLIADTIVDTFFAIDIILTFFVAYMDDKTHMMIDNPRQIVRRYISTWFIVDVVSTIPLEGLNYVIRGTHAGFSLYYSLLNILRLWRLRRVKTLFTRLEKDIRLSYLWIRCARLICVTLFAVHCAGCLYYLLADRYPDRNNTWFSSIHPKFEKQSIWIRYISCIYWSMTTLSTVGYGDIHAVNAREMIFIIFYVLFNLGLTAYLIGNMTNLVVEGTRRTMQFRKRIRAASNFVHRNDLPPKLREQILSYMCLKFKAEELQQQKVMEELPKAIRSSISRRLFIQTVEKVYLFKEVSPDFLLDLVTEMNAEYFPPKEDIILQNETPSDIYILVSGEVEKLIDENGMEHAVESIGSEGDVFGEVAVLCDKPQTFTMRTRKLSQLLRLSGDVLLDKMQMRRREAMIILNNFFQHLKDSKHSEFENPSYELLISQYTALTAALPETLSNISKSNLRLKSKYELIPPHRVIIYRHHPSKNRREVGKLVNLPKTMEHLLKLAGLKFGFDPVKVFNEDGSEIEDMNVIRDNDKLFLVDREELEETFHMNPLGMDRDIHKFICPRWVYRLGSIPLQQLPPQGHVQRDPQKALIVSLPHSPVGVGGDEWGTPPHGPIGGGWDQDP</sequence>
<keyword evidence="10" id="KW-0406">Ion transport</keyword>
<keyword evidence="9 14" id="KW-1133">Transmembrane helix</keyword>
<keyword evidence="7" id="KW-0851">Voltage-gated channel</keyword>
<dbReference type="PANTHER" id="PTHR45743">
    <property type="entry name" value="POTASSIUM CHANNEL AKT1"/>
    <property type="match status" value="1"/>
</dbReference>
<dbReference type="FunFam" id="2.60.120.10:FF:000074">
    <property type="entry name" value="Potassium channel KAT2"/>
    <property type="match status" value="1"/>
</dbReference>
<dbReference type="SUPFAM" id="SSF81324">
    <property type="entry name" value="Voltage-gated potassium channels"/>
    <property type="match status" value="1"/>
</dbReference>
<feature type="transmembrane region" description="Helical" evidence="14">
    <location>
        <begin position="131"/>
        <end position="148"/>
    </location>
</feature>
<dbReference type="EMBL" id="JAHRHJ020003813">
    <property type="protein sequence ID" value="KAH9288120.1"/>
    <property type="molecule type" value="Genomic_DNA"/>
</dbReference>
<organism evidence="17 18">
    <name type="scientific">Taxus chinensis</name>
    <name type="common">Chinese yew</name>
    <name type="synonym">Taxus wallichiana var. chinensis</name>
    <dbReference type="NCBI Taxonomy" id="29808"/>
    <lineage>
        <taxon>Eukaryota</taxon>
        <taxon>Viridiplantae</taxon>
        <taxon>Streptophyta</taxon>
        <taxon>Embryophyta</taxon>
        <taxon>Tracheophyta</taxon>
        <taxon>Spermatophyta</taxon>
        <taxon>Pinopsida</taxon>
        <taxon>Pinidae</taxon>
        <taxon>Conifers II</taxon>
        <taxon>Cupressales</taxon>
        <taxon>Taxaceae</taxon>
        <taxon>Taxus</taxon>
    </lineage>
</organism>
<accession>A0AA38BNK5</accession>
<evidence type="ECO:0000256" key="3">
    <source>
        <dbReference type="ARBA" id="ARBA00022448"/>
    </source>
</evidence>
<proteinExistence type="inferred from homology"/>
<dbReference type="PANTHER" id="PTHR45743:SF21">
    <property type="entry name" value="POTASSIUM CHANNEL AKT2_3"/>
    <property type="match status" value="1"/>
</dbReference>
<keyword evidence="8" id="KW-0630">Potassium</keyword>
<feature type="domain" description="Cyclic nucleotide-binding" evidence="15">
    <location>
        <begin position="376"/>
        <end position="471"/>
    </location>
</feature>
<comment type="subcellular location">
    <subcellularLocation>
        <location evidence="1">Membrane</location>
        <topology evidence="1">Multi-pass membrane protein</topology>
    </subcellularLocation>
</comment>
<evidence type="ECO:0000256" key="14">
    <source>
        <dbReference type="SAM" id="Phobius"/>
    </source>
</evidence>
<evidence type="ECO:0000259" key="15">
    <source>
        <dbReference type="PROSITE" id="PS50042"/>
    </source>
</evidence>
<dbReference type="InterPro" id="IPR045319">
    <property type="entry name" value="KAT/AKT"/>
</dbReference>
<evidence type="ECO:0000313" key="18">
    <source>
        <dbReference type="Proteomes" id="UP000824469"/>
    </source>
</evidence>
<dbReference type="SUPFAM" id="SSF51206">
    <property type="entry name" value="cAMP-binding domain-like"/>
    <property type="match status" value="1"/>
</dbReference>
<dbReference type="PROSITE" id="PS51490">
    <property type="entry name" value="KHA"/>
    <property type="match status" value="1"/>
</dbReference>
<evidence type="ECO:0000256" key="1">
    <source>
        <dbReference type="ARBA" id="ARBA00004141"/>
    </source>
</evidence>
<dbReference type="InterPro" id="IPR021789">
    <property type="entry name" value="KHA_dom"/>
</dbReference>
<keyword evidence="11 14" id="KW-0472">Membrane</keyword>
<protein>
    <recommendedName>
        <fullName evidence="19">Potassium channel</fullName>
    </recommendedName>
</protein>
<feature type="transmembrane region" description="Helical" evidence="14">
    <location>
        <begin position="154"/>
        <end position="172"/>
    </location>
</feature>
<evidence type="ECO:0000256" key="4">
    <source>
        <dbReference type="ARBA" id="ARBA00022538"/>
    </source>
</evidence>
<dbReference type="GO" id="GO:0034702">
    <property type="term" value="C:monoatomic ion channel complex"/>
    <property type="evidence" value="ECO:0007669"/>
    <property type="project" value="UniProtKB-KW"/>
</dbReference>
<feature type="compositionally biased region" description="Gly residues" evidence="13">
    <location>
        <begin position="692"/>
        <end position="701"/>
    </location>
</feature>
<dbReference type="InterPro" id="IPR005821">
    <property type="entry name" value="Ion_trans_dom"/>
</dbReference>
<dbReference type="InterPro" id="IPR003938">
    <property type="entry name" value="K_chnl_volt-dep_EAG/ELK/ERG"/>
</dbReference>
<evidence type="ECO:0000256" key="6">
    <source>
        <dbReference type="ARBA" id="ARBA00022826"/>
    </source>
</evidence>
<feature type="transmembrane region" description="Helical" evidence="14">
    <location>
        <begin position="88"/>
        <end position="111"/>
    </location>
</feature>
<evidence type="ECO:0000256" key="11">
    <source>
        <dbReference type="ARBA" id="ARBA00023136"/>
    </source>
</evidence>
<evidence type="ECO:0000256" key="9">
    <source>
        <dbReference type="ARBA" id="ARBA00022989"/>
    </source>
</evidence>
<evidence type="ECO:0008006" key="19">
    <source>
        <dbReference type="Google" id="ProtNLM"/>
    </source>
</evidence>
<comment type="similarity">
    <text evidence="2">Belongs to the potassium channel family. Plant (TC 1.A.1.4) subfamily.</text>
</comment>
<feature type="transmembrane region" description="Helical" evidence="14">
    <location>
        <begin position="274"/>
        <end position="292"/>
    </location>
</feature>
<evidence type="ECO:0000256" key="12">
    <source>
        <dbReference type="ARBA" id="ARBA00023303"/>
    </source>
</evidence>
<evidence type="ECO:0000256" key="2">
    <source>
        <dbReference type="ARBA" id="ARBA00007929"/>
    </source>
</evidence>
<dbReference type="Gene3D" id="2.60.120.10">
    <property type="entry name" value="Jelly Rolls"/>
    <property type="match status" value="1"/>
</dbReference>